<dbReference type="InterPro" id="IPR032675">
    <property type="entry name" value="LRR_dom_sf"/>
</dbReference>
<sequence length="482" mass="55341">MLPQHLIQTRRGRHDNLDKAETDRISELPDDILSLIILNFTPRDAANASVLSRKWRRLCALCTPYLDFDWYTMFRGLNNSAIWWNGQIDLCQQYKDLFVRGVNQFIQFYNGAEVLMFQVSFCLNRDSSSDIDRWVSFAASRGVKGLVLNLSCFKFILPENRNKGNELYIFHPALLSQGQVSKLNYLWLHSCILGEGLTDQFISLKVLKLVNVSLRDQVQRVLSCCSVLNSITLADCSLPVNLCIPGSLHCLNSLEITSCIGVQKIELFASSLTSFKYYGYLIEFSFSQVPNLEKVYLGAENVDEVHKIFSQIAKDLPLVKTLSFLFASASWLQGLREHITPFRKVQQLELFSPRKTNFDTQNMISILRACPLLQQFCLVIRSVEYYDQGEMLEPTECVIHEHLKKVEISGFFGTWSQIEFAIYLLKYGVALEQMVIVPRFSFSIGRNRYVSGKRMSWDEGEREMVCERLQGYPKSAVVILNN</sequence>
<dbReference type="PANTHER" id="PTHR34145:SF28">
    <property type="entry name" value="F-BOX DOMAIN-CONTAINING PROTEIN"/>
    <property type="match status" value="1"/>
</dbReference>
<dbReference type="Gene3D" id="1.20.1280.50">
    <property type="match status" value="1"/>
</dbReference>
<reference evidence="2 3" key="1">
    <citation type="journal article" date="2024" name="Plant J.">
        <title>Genome sequences and population genomics reveal climatic adaptation and genomic divergence between two closely related sweetgum species.</title>
        <authorList>
            <person name="Xu W.Q."/>
            <person name="Ren C.Q."/>
            <person name="Zhang X.Y."/>
            <person name="Comes H.P."/>
            <person name="Liu X.H."/>
            <person name="Li Y.G."/>
            <person name="Kettle C.J."/>
            <person name="Jalonen R."/>
            <person name="Gaisberger H."/>
            <person name="Ma Y.Z."/>
            <person name="Qiu Y.X."/>
        </authorList>
    </citation>
    <scope>NUCLEOTIDE SEQUENCE [LARGE SCALE GENOMIC DNA]</scope>
    <source>
        <strain evidence="2">Hangzhou</strain>
    </source>
</reference>
<keyword evidence="3" id="KW-1185">Reference proteome</keyword>
<gene>
    <name evidence="2" type="ORF">L1049_024031</name>
</gene>
<dbReference type="Proteomes" id="UP001415857">
    <property type="component" value="Unassembled WGS sequence"/>
</dbReference>
<protein>
    <recommendedName>
        <fullName evidence="1">F-box domain-containing protein</fullName>
    </recommendedName>
</protein>
<dbReference type="SUPFAM" id="SSF81383">
    <property type="entry name" value="F-box domain"/>
    <property type="match status" value="1"/>
</dbReference>
<evidence type="ECO:0000259" key="1">
    <source>
        <dbReference type="PROSITE" id="PS50181"/>
    </source>
</evidence>
<dbReference type="SMART" id="SM00256">
    <property type="entry name" value="FBOX"/>
    <property type="match status" value="1"/>
</dbReference>
<dbReference type="EMBL" id="JBBPBK010000005">
    <property type="protein sequence ID" value="KAK9284851.1"/>
    <property type="molecule type" value="Genomic_DNA"/>
</dbReference>
<dbReference type="Pfam" id="PF00646">
    <property type="entry name" value="F-box"/>
    <property type="match status" value="1"/>
</dbReference>
<evidence type="ECO:0000313" key="2">
    <source>
        <dbReference type="EMBL" id="KAK9284851.1"/>
    </source>
</evidence>
<dbReference type="Pfam" id="PF23622">
    <property type="entry name" value="LRR_At1g61320_AtMIF1"/>
    <property type="match status" value="1"/>
</dbReference>
<dbReference type="InterPro" id="IPR055357">
    <property type="entry name" value="LRR_At1g61320_AtMIF1"/>
</dbReference>
<proteinExistence type="predicted"/>
<dbReference type="PANTHER" id="PTHR34145">
    <property type="entry name" value="OS02G0105600 PROTEIN"/>
    <property type="match status" value="1"/>
</dbReference>
<dbReference type="SUPFAM" id="SSF52047">
    <property type="entry name" value="RNI-like"/>
    <property type="match status" value="1"/>
</dbReference>
<feature type="domain" description="F-box" evidence="1">
    <location>
        <begin position="22"/>
        <end position="73"/>
    </location>
</feature>
<dbReference type="AlphaFoldDB" id="A0AAP0RZR0"/>
<organism evidence="2 3">
    <name type="scientific">Liquidambar formosana</name>
    <name type="common">Formosan gum</name>
    <dbReference type="NCBI Taxonomy" id="63359"/>
    <lineage>
        <taxon>Eukaryota</taxon>
        <taxon>Viridiplantae</taxon>
        <taxon>Streptophyta</taxon>
        <taxon>Embryophyta</taxon>
        <taxon>Tracheophyta</taxon>
        <taxon>Spermatophyta</taxon>
        <taxon>Magnoliopsida</taxon>
        <taxon>eudicotyledons</taxon>
        <taxon>Gunneridae</taxon>
        <taxon>Pentapetalae</taxon>
        <taxon>Saxifragales</taxon>
        <taxon>Altingiaceae</taxon>
        <taxon>Liquidambar</taxon>
    </lineage>
</organism>
<name>A0AAP0RZR0_LIQFO</name>
<evidence type="ECO:0000313" key="3">
    <source>
        <dbReference type="Proteomes" id="UP001415857"/>
    </source>
</evidence>
<dbReference type="Gene3D" id="3.80.10.10">
    <property type="entry name" value="Ribonuclease Inhibitor"/>
    <property type="match status" value="1"/>
</dbReference>
<comment type="caution">
    <text evidence="2">The sequence shown here is derived from an EMBL/GenBank/DDBJ whole genome shotgun (WGS) entry which is preliminary data.</text>
</comment>
<dbReference type="PROSITE" id="PS50181">
    <property type="entry name" value="FBOX"/>
    <property type="match status" value="1"/>
</dbReference>
<dbReference type="InterPro" id="IPR001810">
    <property type="entry name" value="F-box_dom"/>
</dbReference>
<accession>A0AAP0RZR0</accession>
<dbReference type="InterPro" id="IPR036047">
    <property type="entry name" value="F-box-like_dom_sf"/>
</dbReference>
<dbReference type="InterPro" id="IPR053772">
    <property type="entry name" value="At1g61320/At1g61330-like"/>
</dbReference>